<dbReference type="SUPFAM" id="SSF48264">
    <property type="entry name" value="Cytochrome P450"/>
    <property type="match status" value="1"/>
</dbReference>
<keyword evidence="10" id="KW-1185">Reference proteome</keyword>
<dbReference type="GO" id="GO:0020037">
    <property type="term" value="F:heme binding"/>
    <property type="evidence" value="ECO:0007669"/>
    <property type="project" value="InterPro"/>
</dbReference>
<dbReference type="EMBL" id="ML996081">
    <property type="protein sequence ID" value="KAF2156932.1"/>
    <property type="molecule type" value="Genomic_DNA"/>
</dbReference>
<gene>
    <name evidence="9" type="ORF">K461DRAFT_7329</name>
</gene>
<evidence type="ECO:0000256" key="7">
    <source>
        <dbReference type="RuleBase" id="RU000461"/>
    </source>
</evidence>
<dbReference type="PRINTS" id="PR00385">
    <property type="entry name" value="P450"/>
</dbReference>
<comment type="similarity">
    <text evidence="2 7">Belongs to the cytochrome P450 family.</text>
</comment>
<dbReference type="CDD" id="cd11058">
    <property type="entry name" value="CYP60B-like"/>
    <property type="match status" value="1"/>
</dbReference>
<evidence type="ECO:0000256" key="6">
    <source>
        <dbReference type="PIRSR" id="PIRSR602401-1"/>
    </source>
</evidence>
<dbReference type="PANTHER" id="PTHR24305:SF210">
    <property type="entry name" value="CYTOCHROME P450 MONOOXYGENASE ASQL-RELATED"/>
    <property type="match status" value="1"/>
</dbReference>
<keyword evidence="8" id="KW-1133">Transmembrane helix</keyword>
<evidence type="ECO:0000256" key="3">
    <source>
        <dbReference type="ARBA" id="ARBA00022617"/>
    </source>
</evidence>
<keyword evidence="8" id="KW-0472">Membrane</keyword>
<dbReference type="PRINTS" id="PR00463">
    <property type="entry name" value="EP450I"/>
</dbReference>
<accession>A0A9P4JBC9</accession>
<sequence length="516" mass="58520">MLHPSLMTVELALAVGLLTYITAVLLYNWLFHPLRTYPGPFLWGITCIPWILSTRSGYIHLKLVELHSHYGGVVRVKPGYLSFTDVRAYQDIYLRQPKAKYAFSKEPQFYFPSPNGAYFLGGPDRDCHAHFRHLISRAFSEGAVYDQESALRSHANTMLRLLKYKQGSAVNLGTYMSRFAFDVFGVVGFGKSFNTLQSSENRGFVDHLFSLTKYRTLAMSLGDFPLLQSLLLFILPCDAIAKSRLLWSFTCERVHERLNARNENKKDILSFLEGDSNRPGLSLPDLEANGLALMFAGAETTAALLSAALTYLVKDFSRLQLLQREVDCHFDCIESISLRACSQLPYLNAVLEECLRLAPPVPIDLPRVVPEGGAPVCGRILPEDTIVGVSIFAASRDSRNFHHPTKFLPERWLNHNDFERLFEDLIGQEPQLAIDYEACVSKDCHSASQPFSLGQRGCIGQTMAWAEMRYALAVLIFEFNFEFAPGHEEIEWAAQRQYMTWEREPLMMKLCERQSS</sequence>
<dbReference type="GO" id="GO:0004497">
    <property type="term" value="F:monooxygenase activity"/>
    <property type="evidence" value="ECO:0007669"/>
    <property type="project" value="UniProtKB-KW"/>
</dbReference>
<dbReference type="Proteomes" id="UP000799439">
    <property type="component" value="Unassembled WGS sequence"/>
</dbReference>
<keyword evidence="4 6" id="KW-0479">Metal-binding</keyword>
<dbReference type="InterPro" id="IPR050121">
    <property type="entry name" value="Cytochrome_P450_monoxygenase"/>
</dbReference>
<dbReference type="OrthoDB" id="1470350at2759"/>
<evidence type="ECO:0000313" key="9">
    <source>
        <dbReference type="EMBL" id="KAF2156932.1"/>
    </source>
</evidence>
<feature type="binding site" description="axial binding residue" evidence="6">
    <location>
        <position position="458"/>
    </location>
    <ligand>
        <name>heme</name>
        <dbReference type="ChEBI" id="CHEBI:30413"/>
    </ligand>
    <ligandPart>
        <name>Fe</name>
        <dbReference type="ChEBI" id="CHEBI:18248"/>
    </ligandPart>
</feature>
<dbReference type="InterPro" id="IPR017972">
    <property type="entry name" value="Cyt_P450_CS"/>
</dbReference>
<evidence type="ECO:0000256" key="5">
    <source>
        <dbReference type="ARBA" id="ARBA00023004"/>
    </source>
</evidence>
<evidence type="ECO:0000313" key="10">
    <source>
        <dbReference type="Proteomes" id="UP000799439"/>
    </source>
</evidence>
<dbReference type="GO" id="GO:0016705">
    <property type="term" value="F:oxidoreductase activity, acting on paired donors, with incorporation or reduction of molecular oxygen"/>
    <property type="evidence" value="ECO:0007669"/>
    <property type="project" value="InterPro"/>
</dbReference>
<evidence type="ECO:0000256" key="2">
    <source>
        <dbReference type="ARBA" id="ARBA00010617"/>
    </source>
</evidence>
<dbReference type="GO" id="GO:0005506">
    <property type="term" value="F:iron ion binding"/>
    <property type="evidence" value="ECO:0007669"/>
    <property type="project" value="InterPro"/>
</dbReference>
<dbReference type="InterPro" id="IPR001128">
    <property type="entry name" value="Cyt_P450"/>
</dbReference>
<evidence type="ECO:0000256" key="4">
    <source>
        <dbReference type="ARBA" id="ARBA00022723"/>
    </source>
</evidence>
<keyword evidence="8" id="KW-0812">Transmembrane</keyword>
<reference evidence="9" key="1">
    <citation type="journal article" date="2020" name="Stud. Mycol.">
        <title>101 Dothideomycetes genomes: a test case for predicting lifestyles and emergence of pathogens.</title>
        <authorList>
            <person name="Haridas S."/>
            <person name="Albert R."/>
            <person name="Binder M."/>
            <person name="Bloem J."/>
            <person name="Labutti K."/>
            <person name="Salamov A."/>
            <person name="Andreopoulos B."/>
            <person name="Baker S."/>
            <person name="Barry K."/>
            <person name="Bills G."/>
            <person name="Bluhm B."/>
            <person name="Cannon C."/>
            <person name="Castanera R."/>
            <person name="Culley D."/>
            <person name="Daum C."/>
            <person name="Ezra D."/>
            <person name="Gonzalez J."/>
            <person name="Henrissat B."/>
            <person name="Kuo A."/>
            <person name="Liang C."/>
            <person name="Lipzen A."/>
            <person name="Lutzoni F."/>
            <person name="Magnuson J."/>
            <person name="Mondo S."/>
            <person name="Nolan M."/>
            <person name="Ohm R."/>
            <person name="Pangilinan J."/>
            <person name="Park H.-J."/>
            <person name="Ramirez L."/>
            <person name="Alfaro M."/>
            <person name="Sun H."/>
            <person name="Tritt A."/>
            <person name="Yoshinaga Y."/>
            <person name="Zwiers L.-H."/>
            <person name="Turgeon B."/>
            <person name="Goodwin S."/>
            <person name="Spatafora J."/>
            <person name="Crous P."/>
            <person name="Grigoriev I."/>
        </authorList>
    </citation>
    <scope>NUCLEOTIDE SEQUENCE</scope>
    <source>
        <strain evidence="9">CBS 260.36</strain>
    </source>
</reference>
<dbReference type="PROSITE" id="PS00086">
    <property type="entry name" value="CYTOCHROME_P450"/>
    <property type="match status" value="1"/>
</dbReference>
<dbReference type="Pfam" id="PF00067">
    <property type="entry name" value="p450"/>
    <property type="match status" value="1"/>
</dbReference>
<dbReference type="PANTHER" id="PTHR24305">
    <property type="entry name" value="CYTOCHROME P450"/>
    <property type="match status" value="1"/>
</dbReference>
<keyword evidence="3 6" id="KW-0349">Heme</keyword>
<dbReference type="InterPro" id="IPR002401">
    <property type="entry name" value="Cyt_P450_E_grp-I"/>
</dbReference>
<evidence type="ECO:0000256" key="8">
    <source>
        <dbReference type="SAM" id="Phobius"/>
    </source>
</evidence>
<evidence type="ECO:0000256" key="1">
    <source>
        <dbReference type="ARBA" id="ARBA00001971"/>
    </source>
</evidence>
<dbReference type="InterPro" id="IPR036396">
    <property type="entry name" value="Cyt_P450_sf"/>
</dbReference>
<name>A0A9P4JBC9_9PEZI</name>
<feature type="transmembrane region" description="Helical" evidence="8">
    <location>
        <begin position="12"/>
        <end position="31"/>
    </location>
</feature>
<protein>
    <submittedName>
        <fullName evidence="9">Cytochrome P450</fullName>
    </submittedName>
</protein>
<comment type="caution">
    <text evidence="9">The sequence shown here is derived from an EMBL/GenBank/DDBJ whole genome shotgun (WGS) entry which is preliminary data.</text>
</comment>
<dbReference type="Gene3D" id="1.10.630.10">
    <property type="entry name" value="Cytochrome P450"/>
    <property type="match status" value="1"/>
</dbReference>
<proteinExistence type="inferred from homology"/>
<comment type="cofactor">
    <cofactor evidence="1 6">
        <name>heme</name>
        <dbReference type="ChEBI" id="CHEBI:30413"/>
    </cofactor>
</comment>
<keyword evidence="7" id="KW-0560">Oxidoreductase</keyword>
<dbReference type="AlphaFoldDB" id="A0A9P4JBC9"/>
<keyword evidence="5 6" id="KW-0408">Iron</keyword>
<organism evidence="9 10">
    <name type="scientific">Myriangium duriaei CBS 260.36</name>
    <dbReference type="NCBI Taxonomy" id="1168546"/>
    <lineage>
        <taxon>Eukaryota</taxon>
        <taxon>Fungi</taxon>
        <taxon>Dikarya</taxon>
        <taxon>Ascomycota</taxon>
        <taxon>Pezizomycotina</taxon>
        <taxon>Dothideomycetes</taxon>
        <taxon>Dothideomycetidae</taxon>
        <taxon>Myriangiales</taxon>
        <taxon>Myriangiaceae</taxon>
        <taxon>Myriangium</taxon>
    </lineage>
</organism>
<keyword evidence="7" id="KW-0503">Monooxygenase</keyword>